<evidence type="ECO:0000256" key="1">
    <source>
        <dbReference type="SAM" id="SignalP"/>
    </source>
</evidence>
<dbReference type="EMBL" id="JAJHPV010000004">
    <property type="protein sequence ID" value="MCC6069665.1"/>
    <property type="molecule type" value="Genomic_DNA"/>
</dbReference>
<keyword evidence="1" id="KW-0732">Signal</keyword>
<dbReference type="RefSeq" id="WP_229430601.1">
    <property type="nucleotide sequence ID" value="NZ_JAJHPV010000004.1"/>
</dbReference>
<organism evidence="2 3">
    <name type="scientific">Massilia agrisoli</name>
    <dbReference type="NCBI Taxonomy" id="2892444"/>
    <lineage>
        <taxon>Bacteria</taxon>
        <taxon>Pseudomonadati</taxon>
        <taxon>Pseudomonadota</taxon>
        <taxon>Betaproteobacteria</taxon>
        <taxon>Burkholderiales</taxon>
        <taxon>Oxalobacteraceae</taxon>
        <taxon>Telluria group</taxon>
        <taxon>Massilia</taxon>
    </lineage>
</organism>
<keyword evidence="3" id="KW-1185">Reference proteome</keyword>
<sequence>MNIAKHMEAILIVGSIVLTSAAAFASPAGQGHTGDLGAYSVEKSATLVVNAKGVSATLDW</sequence>
<name>A0ABS8IMA8_9BURK</name>
<feature type="signal peptide" evidence="1">
    <location>
        <begin position="1"/>
        <end position="25"/>
    </location>
</feature>
<gene>
    <name evidence="2" type="ORF">LMJ30_01675</name>
</gene>
<reference evidence="2 3" key="1">
    <citation type="submission" date="2021-11" db="EMBL/GenBank/DDBJ databases">
        <authorList>
            <person name="Huq M.A."/>
        </authorList>
    </citation>
    <scope>NUCLEOTIDE SEQUENCE [LARGE SCALE GENOMIC DNA]</scope>
    <source>
        <strain evidence="2 3">MAHUQ-52</strain>
    </source>
</reference>
<evidence type="ECO:0000313" key="2">
    <source>
        <dbReference type="EMBL" id="MCC6069665.1"/>
    </source>
</evidence>
<evidence type="ECO:0000313" key="3">
    <source>
        <dbReference type="Proteomes" id="UP001198701"/>
    </source>
</evidence>
<proteinExistence type="predicted"/>
<comment type="caution">
    <text evidence="2">The sequence shown here is derived from an EMBL/GenBank/DDBJ whole genome shotgun (WGS) entry which is preliminary data.</text>
</comment>
<feature type="chain" id="PRO_5046466077" evidence="1">
    <location>
        <begin position="26"/>
        <end position="60"/>
    </location>
</feature>
<dbReference type="Proteomes" id="UP001198701">
    <property type="component" value="Unassembled WGS sequence"/>
</dbReference>
<accession>A0ABS8IMA8</accession>
<protein>
    <submittedName>
        <fullName evidence="2">Uncharacterized protein</fullName>
    </submittedName>
</protein>